<proteinExistence type="predicted"/>
<reference evidence="2" key="1">
    <citation type="journal article" date="2020" name="Phytopathology">
        <title>Genome sequence and comparative analysis of Colletotrichum gloeosporioides isolated from Liriodendron leaves.</title>
        <authorList>
            <person name="Fu F.F."/>
            <person name="Hao Z."/>
            <person name="Wang P."/>
            <person name="Lu Y."/>
            <person name="Xue L.J."/>
            <person name="Wei G."/>
            <person name="Tian Y."/>
            <person name="Baishi H."/>
            <person name="Xu H."/>
            <person name="Shi J."/>
            <person name="Cheng T."/>
            <person name="Wang G."/>
            <person name="Yi Y."/>
            <person name="Chen J."/>
        </authorList>
    </citation>
    <scope>NUCLEOTIDE SEQUENCE</scope>
    <source>
        <strain evidence="2">Lc1</strain>
    </source>
</reference>
<dbReference type="Gene3D" id="1.20.1740.10">
    <property type="entry name" value="Amino acid/polyamine transporter I"/>
    <property type="match status" value="1"/>
</dbReference>
<gene>
    <name evidence="2" type="ORF">GCG54_00000973</name>
</gene>
<keyword evidence="1" id="KW-0472">Membrane</keyword>
<dbReference type="Proteomes" id="UP000613401">
    <property type="component" value="Unassembled WGS sequence"/>
</dbReference>
<evidence type="ECO:0000256" key="1">
    <source>
        <dbReference type="SAM" id="Phobius"/>
    </source>
</evidence>
<reference evidence="2" key="2">
    <citation type="submission" date="2020-03" db="EMBL/GenBank/DDBJ databases">
        <authorList>
            <person name="Fu F.-F."/>
            <person name="Chen J."/>
        </authorList>
    </citation>
    <scope>NUCLEOTIDE SEQUENCE</scope>
    <source>
        <strain evidence="2">Lc1</strain>
    </source>
</reference>
<sequence length="86" mass="8757">MGILLTVGTTIPFGGAPLSFFGFILMALVGLSTATSLALLASAIPHPGGQYVGWPVCLQHGHAGSCRIQQQSQAGLARSAQGHQSV</sequence>
<name>A0A8H4FES7_COLGL</name>
<keyword evidence="3" id="KW-1185">Reference proteome</keyword>
<keyword evidence="1" id="KW-1133">Transmembrane helix</keyword>
<protein>
    <submittedName>
        <fullName evidence="2">Transmembrane transporter swnT</fullName>
    </submittedName>
</protein>
<dbReference type="AlphaFoldDB" id="A0A8H4FES7"/>
<keyword evidence="1 2" id="KW-0812">Transmembrane</keyword>
<dbReference type="GeneID" id="69008144"/>
<dbReference type="EMBL" id="WVTB01000083">
    <property type="protein sequence ID" value="KAF3799727.1"/>
    <property type="molecule type" value="Genomic_DNA"/>
</dbReference>
<evidence type="ECO:0000313" key="3">
    <source>
        <dbReference type="Proteomes" id="UP000613401"/>
    </source>
</evidence>
<evidence type="ECO:0000313" key="2">
    <source>
        <dbReference type="EMBL" id="KAF3799727.1"/>
    </source>
</evidence>
<feature type="transmembrane region" description="Helical" evidence="1">
    <location>
        <begin position="20"/>
        <end position="41"/>
    </location>
</feature>
<accession>A0A8H4FES7</accession>
<organism evidence="2 3">
    <name type="scientific">Colletotrichum gloeosporioides</name>
    <name type="common">Anthracnose fungus</name>
    <name type="synonym">Glomerella cingulata</name>
    <dbReference type="NCBI Taxonomy" id="474922"/>
    <lineage>
        <taxon>Eukaryota</taxon>
        <taxon>Fungi</taxon>
        <taxon>Dikarya</taxon>
        <taxon>Ascomycota</taxon>
        <taxon>Pezizomycotina</taxon>
        <taxon>Sordariomycetes</taxon>
        <taxon>Hypocreomycetidae</taxon>
        <taxon>Glomerellales</taxon>
        <taxon>Glomerellaceae</taxon>
        <taxon>Colletotrichum</taxon>
        <taxon>Colletotrichum gloeosporioides species complex</taxon>
    </lineage>
</organism>
<dbReference type="RefSeq" id="XP_045258887.1">
    <property type="nucleotide sequence ID" value="XM_045401103.1"/>
</dbReference>
<comment type="caution">
    <text evidence="2">The sequence shown here is derived from an EMBL/GenBank/DDBJ whole genome shotgun (WGS) entry which is preliminary data.</text>
</comment>